<dbReference type="OrthoDB" id="120976at2759"/>
<dbReference type="Gene3D" id="3.40.50.300">
    <property type="entry name" value="P-loop containing nucleotide triphosphate hydrolases"/>
    <property type="match status" value="1"/>
</dbReference>
<dbReference type="Pfam" id="PF05729">
    <property type="entry name" value="NACHT"/>
    <property type="match status" value="1"/>
</dbReference>
<reference evidence="6" key="1">
    <citation type="submission" date="2025-08" db="UniProtKB">
        <authorList>
            <consortium name="RefSeq"/>
        </authorList>
    </citation>
    <scope>IDENTIFICATION</scope>
    <source>
        <tissue evidence="6">Spleen</tissue>
    </source>
</reference>
<dbReference type="Pfam" id="PF17776">
    <property type="entry name" value="NLRC4_HD2"/>
    <property type="match status" value="1"/>
</dbReference>
<dbReference type="GO" id="GO:0050727">
    <property type="term" value="P:regulation of inflammatory response"/>
    <property type="evidence" value="ECO:0007669"/>
    <property type="project" value="TreeGrafter"/>
</dbReference>
<dbReference type="InterPro" id="IPR007111">
    <property type="entry name" value="NACHT_NTPase"/>
</dbReference>
<dbReference type="GO" id="GO:0005737">
    <property type="term" value="C:cytoplasm"/>
    <property type="evidence" value="ECO:0007669"/>
    <property type="project" value="TreeGrafter"/>
</dbReference>
<evidence type="ECO:0000256" key="2">
    <source>
        <dbReference type="ARBA" id="ARBA00022737"/>
    </source>
</evidence>
<organism evidence="5 6">
    <name type="scientific">Chrysochloris asiatica</name>
    <name type="common">Cape golden mole</name>
    <dbReference type="NCBI Taxonomy" id="185453"/>
    <lineage>
        <taxon>Eukaryota</taxon>
        <taxon>Metazoa</taxon>
        <taxon>Chordata</taxon>
        <taxon>Craniata</taxon>
        <taxon>Vertebrata</taxon>
        <taxon>Euteleostomi</taxon>
        <taxon>Mammalia</taxon>
        <taxon>Eutheria</taxon>
        <taxon>Afrotheria</taxon>
        <taxon>Chrysochloridae</taxon>
        <taxon>Chrysochlorinae</taxon>
        <taxon>Chrysochloris</taxon>
    </lineage>
</organism>
<sequence length="223" mass="26483">MFQGHSPTQWWWENRPVGVGKNTLVKKLMIDWTDGNLTRKFQYIFYLNFKELNQMGSCCCAELIAKYCPKLKMPFWSAKELETKFGYQVSSGVKEELLKWKVKSNKNKPFSLMTLKEIFHCLYESQEEEFVKDSMAHFNELSLHLKNETDITHTAYCLKCCQNLQISRKVTKEMFLENKSLKSNSEIQGYKKEQHIRSIWMEFCCTFGWYLWTSIKISLEALQ</sequence>
<evidence type="ECO:0000313" key="5">
    <source>
        <dbReference type="Proteomes" id="UP000504623"/>
    </source>
</evidence>
<accession>A0A9B0STT0</accession>
<evidence type="ECO:0000256" key="1">
    <source>
        <dbReference type="ARBA" id="ARBA00022614"/>
    </source>
</evidence>
<protein>
    <submittedName>
        <fullName evidence="6">NACHT, LRR and PYD domains-containing protein 7-like</fullName>
    </submittedName>
</protein>
<dbReference type="PANTHER" id="PTHR45690">
    <property type="entry name" value="NACHT, LRR AND PYD DOMAINS-CONTAINING PROTEIN 12"/>
    <property type="match status" value="1"/>
</dbReference>
<keyword evidence="1" id="KW-0433">Leucine-rich repeat</keyword>
<evidence type="ECO:0000313" key="6">
    <source>
        <dbReference type="RefSeq" id="XP_006831144.1"/>
    </source>
</evidence>
<proteinExistence type="predicted"/>
<feature type="domain" description="NACHT" evidence="3">
    <location>
        <begin position="18"/>
        <end position="74"/>
    </location>
</feature>
<feature type="domain" description="NACHT LRR and PYD" evidence="4">
    <location>
        <begin position="78"/>
        <end position="133"/>
    </location>
</feature>
<dbReference type="RefSeq" id="XP_006831144.1">
    <property type="nucleotide sequence ID" value="XM_006831081.1"/>
</dbReference>
<keyword evidence="2" id="KW-0677">Repeat</keyword>
<dbReference type="InterPro" id="IPR050637">
    <property type="entry name" value="NLRP_innate_immun_reg"/>
</dbReference>
<dbReference type="InterPro" id="IPR027417">
    <property type="entry name" value="P-loop_NTPase"/>
</dbReference>
<keyword evidence="5" id="KW-1185">Reference proteome</keyword>
<evidence type="ECO:0000259" key="3">
    <source>
        <dbReference type="Pfam" id="PF05729"/>
    </source>
</evidence>
<dbReference type="PANTHER" id="PTHR45690:SF14">
    <property type="entry name" value="NACHT, LRR AND PYD DOMAINS-CONTAINING PROTEIN 2"/>
    <property type="match status" value="1"/>
</dbReference>
<evidence type="ECO:0000259" key="4">
    <source>
        <dbReference type="Pfam" id="PF17776"/>
    </source>
</evidence>
<dbReference type="GeneID" id="102837617"/>
<name>A0A9B0STT0_CHRAS</name>
<dbReference type="InterPro" id="IPR041267">
    <property type="entry name" value="NLRP_HD2"/>
</dbReference>
<dbReference type="AlphaFoldDB" id="A0A9B0STT0"/>
<gene>
    <name evidence="6" type="primary">LOC102837617</name>
</gene>
<dbReference type="Proteomes" id="UP000504623">
    <property type="component" value="Unplaced"/>
</dbReference>